<evidence type="ECO:0000313" key="4">
    <source>
        <dbReference type="RefSeq" id="XP_027185981.1"/>
    </source>
</evidence>
<feature type="region of interest" description="Disordered" evidence="1">
    <location>
        <begin position="1"/>
        <end position="31"/>
    </location>
</feature>
<sequence>MANPNHDSMASNKPQSSSTNAFRSTPSLSTQPRSQAALLAIVTNKNISSPFDYFKDLNKDREVWKFGIRIVDVWSVLGKYGQLHVEMVFVDVKGDRIHVVVPKDYVAGFKDMLKEHTTYIMHNCSVVDNDDQFKVCDHRYKLMFNSGTTLTEEKLDQIPSHVYNFKSFGDILSGKCQSNLLVDVIGVVHEVTFTQREGVGKKVQASFNMKDLSGNIINCTLWEDNGRKFMSYSTNTSENAAIIIILTRARIKHAHVFQKMRSLWMHLKLYHRLWDQVNILIKKFFATKLISNLSNKSAK</sequence>
<name>A0A3Q7XQH5_CICAR</name>
<dbReference type="InterPro" id="IPR012340">
    <property type="entry name" value="NA-bd_OB-fold"/>
</dbReference>
<dbReference type="SUPFAM" id="SSF50249">
    <property type="entry name" value="Nucleic acid-binding proteins"/>
    <property type="match status" value="2"/>
</dbReference>
<feature type="domain" description="Replication protein A 70 kDa DNA-binding subunit B/D first OB fold" evidence="2">
    <location>
        <begin position="51"/>
        <end position="152"/>
    </location>
</feature>
<evidence type="ECO:0000256" key="1">
    <source>
        <dbReference type="SAM" id="MobiDB-lite"/>
    </source>
</evidence>
<reference evidence="4" key="1">
    <citation type="submission" date="2025-08" db="UniProtKB">
        <authorList>
            <consortium name="RefSeq"/>
        </authorList>
    </citation>
    <scope>IDENTIFICATION</scope>
    <source>
        <tissue evidence="4">Etiolated seedlings</tissue>
    </source>
</reference>
<dbReference type="Proteomes" id="UP000087171">
    <property type="component" value="Unplaced"/>
</dbReference>
<evidence type="ECO:0000259" key="2">
    <source>
        <dbReference type="Pfam" id="PF02721"/>
    </source>
</evidence>
<dbReference type="Gene3D" id="2.40.50.140">
    <property type="entry name" value="Nucleic acid-binding proteins"/>
    <property type="match status" value="2"/>
</dbReference>
<dbReference type="Pfam" id="PF02721">
    <property type="entry name" value="DUF223"/>
    <property type="match status" value="1"/>
</dbReference>
<dbReference type="AlphaFoldDB" id="A0A3Q7XQH5"/>
<accession>A0A3Q7XQH5</accession>
<dbReference type="RefSeq" id="XP_027185981.1">
    <property type="nucleotide sequence ID" value="XM_027330180.1"/>
</dbReference>
<dbReference type="CDD" id="cd04481">
    <property type="entry name" value="RPA1_DBD_B_like"/>
    <property type="match status" value="1"/>
</dbReference>
<keyword evidence="3" id="KW-1185">Reference proteome</keyword>
<dbReference type="STRING" id="3827.A0A3Q7XQH5"/>
<evidence type="ECO:0000313" key="3">
    <source>
        <dbReference type="Proteomes" id="UP000087171"/>
    </source>
</evidence>
<dbReference type="PANTHER" id="PTHR47165">
    <property type="entry name" value="OS03G0429900 PROTEIN"/>
    <property type="match status" value="1"/>
</dbReference>
<organism evidence="3 4">
    <name type="scientific">Cicer arietinum</name>
    <name type="common">Chickpea</name>
    <name type="synonym">Garbanzo</name>
    <dbReference type="NCBI Taxonomy" id="3827"/>
    <lineage>
        <taxon>Eukaryota</taxon>
        <taxon>Viridiplantae</taxon>
        <taxon>Streptophyta</taxon>
        <taxon>Embryophyta</taxon>
        <taxon>Tracheophyta</taxon>
        <taxon>Spermatophyta</taxon>
        <taxon>Magnoliopsida</taxon>
        <taxon>eudicotyledons</taxon>
        <taxon>Gunneridae</taxon>
        <taxon>Pentapetalae</taxon>
        <taxon>rosids</taxon>
        <taxon>fabids</taxon>
        <taxon>Fabales</taxon>
        <taxon>Fabaceae</taxon>
        <taxon>Papilionoideae</taxon>
        <taxon>50 kb inversion clade</taxon>
        <taxon>NPAAA clade</taxon>
        <taxon>Hologalegina</taxon>
        <taxon>IRL clade</taxon>
        <taxon>Cicereae</taxon>
        <taxon>Cicer</taxon>
    </lineage>
</organism>
<proteinExistence type="predicted"/>
<dbReference type="CDD" id="cd04480">
    <property type="entry name" value="RPA1_DBD_A_like"/>
    <property type="match status" value="1"/>
</dbReference>
<dbReference type="OrthoDB" id="1422777at2759"/>
<gene>
    <name evidence="4" type="primary">LOC113783929</name>
</gene>
<protein>
    <submittedName>
        <fullName evidence="4">Uncharacterized protein LOC113783929 isoform X1</fullName>
    </submittedName>
</protein>
<dbReference type="PANTHER" id="PTHR47165:SF4">
    <property type="entry name" value="OS03G0429900 PROTEIN"/>
    <property type="match status" value="1"/>
</dbReference>
<dbReference type="InterPro" id="IPR003871">
    <property type="entry name" value="RFA1B/D_OB_1st"/>
</dbReference>